<evidence type="ECO:0000313" key="3">
    <source>
        <dbReference type="Proteomes" id="UP001642360"/>
    </source>
</evidence>
<dbReference type="EMBL" id="CAUOFW020008880">
    <property type="protein sequence ID" value="CAK9184215.1"/>
    <property type="molecule type" value="Genomic_DNA"/>
</dbReference>
<feature type="non-terminal residue" evidence="2">
    <location>
        <position position="1"/>
    </location>
</feature>
<gene>
    <name evidence="2" type="ORF">ILEXP_LOCUS54517</name>
</gene>
<comment type="caution">
    <text evidence="2">The sequence shown here is derived from an EMBL/GenBank/DDBJ whole genome shotgun (WGS) entry which is preliminary data.</text>
</comment>
<sequence length="111" mass="12934">KKILEARSIGQGESSSRPNPKVWKLIWKLKITPKVRHFWWRACSNALATYRCKCATSPTCKRGTETVELMFLGCRWTHSVWLDKEPNPMSVLRISKQPWGQFGSIKQSEHY</sequence>
<dbReference type="Proteomes" id="UP001642360">
    <property type="component" value="Unassembled WGS sequence"/>
</dbReference>
<feature type="non-terminal residue" evidence="2">
    <location>
        <position position="111"/>
    </location>
</feature>
<dbReference type="InterPro" id="IPR026960">
    <property type="entry name" value="RVT-Znf"/>
</dbReference>
<organism evidence="2 3">
    <name type="scientific">Ilex paraguariensis</name>
    <name type="common">yerba mate</name>
    <dbReference type="NCBI Taxonomy" id="185542"/>
    <lineage>
        <taxon>Eukaryota</taxon>
        <taxon>Viridiplantae</taxon>
        <taxon>Streptophyta</taxon>
        <taxon>Embryophyta</taxon>
        <taxon>Tracheophyta</taxon>
        <taxon>Spermatophyta</taxon>
        <taxon>Magnoliopsida</taxon>
        <taxon>eudicotyledons</taxon>
        <taxon>Gunneridae</taxon>
        <taxon>Pentapetalae</taxon>
        <taxon>asterids</taxon>
        <taxon>campanulids</taxon>
        <taxon>Aquifoliales</taxon>
        <taxon>Aquifoliaceae</taxon>
        <taxon>Ilex</taxon>
    </lineage>
</organism>
<evidence type="ECO:0000313" key="2">
    <source>
        <dbReference type="EMBL" id="CAK9184215.1"/>
    </source>
</evidence>
<name>A0ABC8UT65_9AQUA</name>
<proteinExistence type="predicted"/>
<evidence type="ECO:0000259" key="1">
    <source>
        <dbReference type="Pfam" id="PF13966"/>
    </source>
</evidence>
<dbReference type="Pfam" id="PF13966">
    <property type="entry name" value="zf-RVT"/>
    <property type="match status" value="1"/>
</dbReference>
<keyword evidence="3" id="KW-1185">Reference proteome</keyword>
<feature type="domain" description="Reverse transcriptase zinc-binding" evidence="1">
    <location>
        <begin position="17"/>
        <end position="81"/>
    </location>
</feature>
<reference evidence="2 3" key="1">
    <citation type="submission" date="2024-02" db="EMBL/GenBank/DDBJ databases">
        <authorList>
            <person name="Vignale AGUSTIN F."/>
            <person name="Sosa J E."/>
            <person name="Modenutti C."/>
        </authorList>
    </citation>
    <scope>NUCLEOTIDE SEQUENCE [LARGE SCALE GENOMIC DNA]</scope>
</reference>
<accession>A0ABC8UT65</accession>
<dbReference type="AlphaFoldDB" id="A0ABC8UT65"/>
<protein>
    <recommendedName>
        <fullName evidence="1">Reverse transcriptase zinc-binding domain-containing protein</fullName>
    </recommendedName>
</protein>